<gene>
    <name evidence="2" type="ORF">EV44_g0435</name>
</gene>
<evidence type="ECO:0000256" key="1">
    <source>
        <dbReference type="SAM" id="SignalP"/>
    </source>
</evidence>
<sequence length="128" mass="14408">MHFHGFKCILTLLLLNLSSSSALNDLSYDERGLMISSAECSSRKYSADTIYNAVRTGVDAIAYANRIGFEPLVKTYTPKKGEVLGLNGPYYVHRFWNDGTDSQLFLRYALLPTFFNIRISGIEKSLIN</sequence>
<name>A0A0B1P252_UNCNE</name>
<proteinExistence type="predicted"/>
<dbReference type="AlphaFoldDB" id="A0A0B1P252"/>
<keyword evidence="3" id="KW-1185">Reference proteome</keyword>
<reference evidence="2 3" key="1">
    <citation type="journal article" date="2014" name="BMC Genomics">
        <title>Adaptive genomic structural variation in the grape powdery mildew pathogen, Erysiphe necator.</title>
        <authorList>
            <person name="Jones L."/>
            <person name="Riaz S."/>
            <person name="Morales-Cruz A."/>
            <person name="Amrine K.C."/>
            <person name="McGuire B."/>
            <person name="Gubler W.D."/>
            <person name="Walker M.A."/>
            <person name="Cantu D."/>
        </authorList>
    </citation>
    <scope>NUCLEOTIDE SEQUENCE [LARGE SCALE GENOMIC DNA]</scope>
    <source>
        <strain evidence="3">c</strain>
    </source>
</reference>
<evidence type="ECO:0000313" key="3">
    <source>
        <dbReference type="Proteomes" id="UP000030854"/>
    </source>
</evidence>
<feature type="chain" id="PRO_5002058831" evidence="1">
    <location>
        <begin position="23"/>
        <end position="128"/>
    </location>
</feature>
<evidence type="ECO:0000313" key="2">
    <source>
        <dbReference type="EMBL" id="KHJ31016.1"/>
    </source>
</evidence>
<accession>A0A0B1P252</accession>
<keyword evidence="1" id="KW-0732">Signal</keyword>
<dbReference type="EMBL" id="JNVN01003346">
    <property type="protein sequence ID" value="KHJ31016.1"/>
    <property type="molecule type" value="Genomic_DNA"/>
</dbReference>
<dbReference type="HOGENOM" id="CLU_1961205_0_0_1"/>
<feature type="signal peptide" evidence="1">
    <location>
        <begin position="1"/>
        <end position="22"/>
    </location>
</feature>
<protein>
    <submittedName>
        <fullName evidence="2">Uncharacterized protein</fullName>
    </submittedName>
</protein>
<dbReference type="Proteomes" id="UP000030854">
    <property type="component" value="Unassembled WGS sequence"/>
</dbReference>
<comment type="caution">
    <text evidence="2">The sequence shown here is derived from an EMBL/GenBank/DDBJ whole genome shotgun (WGS) entry which is preliminary data.</text>
</comment>
<organism evidence="2 3">
    <name type="scientific">Uncinula necator</name>
    <name type="common">Grape powdery mildew</name>
    <dbReference type="NCBI Taxonomy" id="52586"/>
    <lineage>
        <taxon>Eukaryota</taxon>
        <taxon>Fungi</taxon>
        <taxon>Dikarya</taxon>
        <taxon>Ascomycota</taxon>
        <taxon>Pezizomycotina</taxon>
        <taxon>Leotiomycetes</taxon>
        <taxon>Erysiphales</taxon>
        <taxon>Erysiphaceae</taxon>
        <taxon>Erysiphe</taxon>
    </lineage>
</organism>